<evidence type="ECO:0000256" key="7">
    <source>
        <dbReference type="ARBA" id="ARBA00022801"/>
    </source>
</evidence>
<evidence type="ECO:0000256" key="1">
    <source>
        <dbReference type="ARBA" id="ARBA00000077"/>
    </source>
</evidence>
<name>A0A8H3F6S1_9LECA</name>
<feature type="domain" description="RNase H type-1" evidence="9">
    <location>
        <begin position="1"/>
        <end position="162"/>
    </location>
</feature>
<keyword evidence="7" id="KW-0378">Hydrolase</keyword>
<keyword evidence="11" id="KW-1185">Reference proteome</keyword>
<feature type="compositionally biased region" description="Acidic residues" evidence="8">
    <location>
        <begin position="161"/>
        <end position="172"/>
    </location>
</feature>
<evidence type="ECO:0000256" key="2">
    <source>
        <dbReference type="ARBA" id="ARBA00005300"/>
    </source>
</evidence>
<dbReference type="AlphaFoldDB" id="A0A8H3F6S1"/>
<gene>
    <name evidence="10" type="ORF">IMSHALPRED_004679</name>
</gene>
<evidence type="ECO:0000313" key="10">
    <source>
        <dbReference type="EMBL" id="CAF9919632.1"/>
    </source>
</evidence>
<evidence type="ECO:0000313" key="11">
    <source>
        <dbReference type="Proteomes" id="UP000664534"/>
    </source>
</evidence>
<evidence type="ECO:0000256" key="4">
    <source>
        <dbReference type="ARBA" id="ARBA00022722"/>
    </source>
</evidence>
<organism evidence="10 11">
    <name type="scientific">Imshaugia aleurites</name>
    <dbReference type="NCBI Taxonomy" id="172621"/>
    <lineage>
        <taxon>Eukaryota</taxon>
        <taxon>Fungi</taxon>
        <taxon>Dikarya</taxon>
        <taxon>Ascomycota</taxon>
        <taxon>Pezizomycotina</taxon>
        <taxon>Lecanoromycetes</taxon>
        <taxon>OSLEUM clade</taxon>
        <taxon>Lecanoromycetidae</taxon>
        <taxon>Lecanorales</taxon>
        <taxon>Lecanorineae</taxon>
        <taxon>Parmeliaceae</taxon>
        <taxon>Imshaugia</taxon>
    </lineage>
</organism>
<sequence>MPYTMSLHAHGGSRPNHPTGPIGAAAVTMTNKYHHLTTQTTLLTGPPPPTTQRAHLSAIILALELALTKSQQLRRRTPMDVTIHTDSKYAFGCMTQWWRKWMRNGFRSARNREIANRDLVERALVLEGMVLGAGTVEWVWVPRSRNEVAGEVVEGLLDRMEDGEEDEDEDEGGPIWESWGRGGG</sequence>
<evidence type="ECO:0000256" key="3">
    <source>
        <dbReference type="ARBA" id="ARBA00012180"/>
    </source>
</evidence>
<dbReference type="GO" id="GO:0046872">
    <property type="term" value="F:metal ion binding"/>
    <property type="evidence" value="ECO:0007669"/>
    <property type="project" value="UniProtKB-KW"/>
</dbReference>
<dbReference type="EMBL" id="CAJPDT010000023">
    <property type="protein sequence ID" value="CAF9919632.1"/>
    <property type="molecule type" value="Genomic_DNA"/>
</dbReference>
<dbReference type="SUPFAM" id="SSF53098">
    <property type="entry name" value="Ribonuclease H-like"/>
    <property type="match status" value="1"/>
</dbReference>
<dbReference type="EC" id="3.1.26.4" evidence="3"/>
<dbReference type="GO" id="GO:0004523">
    <property type="term" value="F:RNA-DNA hybrid ribonuclease activity"/>
    <property type="evidence" value="ECO:0007669"/>
    <property type="project" value="UniProtKB-EC"/>
</dbReference>
<evidence type="ECO:0000259" key="9">
    <source>
        <dbReference type="PROSITE" id="PS50879"/>
    </source>
</evidence>
<reference evidence="10" key="1">
    <citation type="submission" date="2021-03" db="EMBL/GenBank/DDBJ databases">
        <authorList>
            <person name="Tagirdzhanova G."/>
        </authorList>
    </citation>
    <scope>NUCLEOTIDE SEQUENCE</scope>
</reference>
<dbReference type="PROSITE" id="PS50879">
    <property type="entry name" value="RNASE_H_1"/>
    <property type="match status" value="1"/>
</dbReference>
<dbReference type="InterPro" id="IPR036397">
    <property type="entry name" value="RNaseH_sf"/>
</dbReference>
<dbReference type="OrthoDB" id="245563at2759"/>
<evidence type="ECO:0000256" key="6">
    <source>
        <dbReference type="ARBA" id="ARBA00022759"/>
    </source>
</evidence>
<comment type="catalytic activity">
    <reaction evidence="1">
        <text>Endonucleolytic cleavage to 5'-phosphomonoester.</text>
        <dbReference type="EC" id="3.1.26.4"/>
    </reaction>
</comment>
<feature type="region of interest" description="Disordered" evidence="8">
    <location>
        <begin position="161"/>
        <end position="184"/>
    </location>
</feature>
<dbReference type="Proteomes" id="UP000664534">
    <property type="component" value="Unassembled WGS sequence"/>
</dbReference>
<dbReference type="GO" id="GO:0043137">
    <property type="term" value="P:DNA replication, removal of RNA primer"/>
    <property type="evidence" value="ECO:0007669"/>
    <property type="project" value="TreeGrafter"/>
</dbReference>
<keyword evidence="5" id="KW-0479">Metal-binding</keyword>
<dbReference type="InterPro" id="IPR002156">
    <property type="entry name" value="RNaseH_domain"/>
</dbReference>
<dbReference type="PANTHER" id="PTHR10642:SF26">
    <property type="entry name" value="RIBONUCLEASE H1"/>
    <property type="match status" value="1"/>
</dbReference>
<comment type="caution">
    <text evidence="10">The sequence shown here is derived from an EMBL/GenBank/DDBJ whole genome shotgun (WGS) entry which is preliminary data.</text>
</comment>
<dbReference type="Pfam" id="PF00075">
    <property type="entry name" value="RNase_H"/>
    <property type="match status" value="1"/>
</dbReference>
<dbReference type="InterPro" id="IPR050092">
    <property type="entry name" value="RNase_H"/>
</dbReference>
<evidence type="ECO:0000256" key="8">
    <source>
        <dbReference type="SAM" id="MobiDB-lite"/>
    </source>
</evidence>
<comment type="similarity">
    <text evidence="2">Belongs to the RNase H family.</text>
</comment>
<evidence type="ECO:0000256" key="5">
    <source>
        <dbReference type="ARBA" id="ARBA00022723"/>
    </source>
</evidence>
<protein>
    <recommendedName>
        <fullName evidence="3">ribonuclease H</fullName>
        <ecNumber evidence="3">3.1.26.4</ecNumber>
    </recommendedName>
</protein>
<keyword evidence="4" id="KW-0540">Nuclease</keyword>
<dbReference type="Gene3D" id="3.30.420.10">
    <property type="entry name" value="Ribonuclease H-like superfamily/Ribonuclease H"/>
    <property type="match status" value="1"/>
</dbReference>
<accession>A0A8H3F6S1</accession>
<dbReference type="PANTHER" id="PTHR10642">
    <property type="entry name" value="RIBONUCLEASE H1"/>
    <property type="match status" value="1"/>
</dbReference>
<dbReference type="GO" id="GO:0003676">
    <property type="term" value="F:nucleic acid binding"/>
    <property type="evidence" value="ECO:0007669"/>
    <property type="project" value="InterPro"/>
</dbReference>
<keyword evidence="6" id="KW-0255">Endonuclease</keyword>
<proteinExistence type="inferred from homology"/>
<dbReference type="InterPro" id="IPR012337">
    <property type="entry name" value="RNaseH-like_sf"/>
</dbReference>